<dbReference type="InterPro" id="IPR018771">
    <property type="entry name" value="PocR_dom"/>
</dbReference>
<protein>
    <submittedName>
        <fullName evidence="3">PocR ligand-binding domain-containing protein</fullName>
    </submittedName>
</protein>
<dbReference type="EMBL" id="JAHXPT010000003">
    <property type="protein sequence ID" value="MBW6409588.1"/>
    <property type="molecule type" value="Genomic_DNA"/>
</dbReference>
<accession>A0ABS7ANC6</accession>
<name>A0ABS7ANC6_9CLOT</name>
<dbReference type="SUPFAM" id="SSF55874">
    <property type="entry name" value="ATPase domain of HSP90 chaperone/DNA topoisomerase II/histidine kinase"/>
    <property type="match status" value="1"/>
</dbReference>
<dbReference type="Proteomes" id="UP001519921">
    <property type="component" value="Unassembled WGS sequence"/>
</dbReference>
<dbReference type="InterPro" id="IPR010559">
    <property type="entry name" value="Sig_transdc_His_kin_internal"/>
</dbReference>
<dbReference type="Gene3D" id="3.30.565.10">
    <property type="entry name" value="Histidine kinase-like ATPase, C-terminal domain"/>
    <property type="match status" value="1"/>
</dbReference>
<gene>
    <name evidence="3" type="ORF">KYD98_05745</name>
</gene>
<evidence type="ECO:0000313" key="3">
    <source>
        <dbReference type="EMBL" id="MBW6409588.1"/>
    </source>
</evidence>
<comment type="caution">
    <text evidence="3">The sequence shown here is derived from an EMBL/GenBank/DDBJ whole genome shotgun (WGS) entry which is preliminary data.</text>
</comment>
<evidence type="ECO:0000259" key="2">
    <source>
        <dbReference type="Pfam" id="PF10114"/>
    </source>
</evidence>
<dbReference type="Pfam" id="PF06580">
    <property type="entry name" value="His_kinase"/>
    <property type="match status" value="1"/>
</dbReference>
<dbReference type="Pfam" id="PF10114">
    <property type="entry name" value="PocR"/>
    <property type="match status" value="1"/>
</dbReference>
<dbReference type="InterPro" id="IPR050640">
    <property type="entry name" value="Bact_2-comp_sensor_kinase"/>
</dbReference>
<dbReference type="PANTHER" id="PTHR34220">
    <property type="entry name" value="SENSOR HISTIDINE KINASE YPDA"/>
    <property type="match status" value="1"/>
</dbReference>
<evidence type="ECO:0000259" key="1">
    <source>
        <dbReference type="Pfam" id="PF06580"/>
    </source>
</evidence>
<organism evidence="3 4">
    <name type="scientific">Clostridium weizhouense</name>
    <dbReference type="NCBI Taxonomy" id="2859781"/>
    <lineage>
        <taxon>Bacteria</taxon>
        <taxon>Bacillati</taxon>
        <taxon>Bacillota</taxon>
        <taxon>Clostridia</taxon>
        <taxon>Eubacteriales</taxon>
        <taxon>Clostridiaceae</taxon>
        <taxon>Clostridium</taxon>
    </lineage>
</organism>
<proteinExistence type="predicted"/>
<feature type="domain" description="Signal transduction histidine kinase internal region" evidence="1">
    <location>
        <begin position="206"/>
        <end position="284"/>
    </location>
</feature>
<evidence type="ECO:0000313" key="4">
    <source>
        <dbReference type="Proteomes" id="UP001519921"/>
    </source>
</evidence>
<dbReference type="PANTHER" id="PTHR34220:SF7">
    <property type="entry name" value="SENSOR HISTIDINE KINASE YPDA"/>
    <property type="match status" value="1"/>
</dbReference>
<keyword evidence="4" id="KW-1185">Reference proteome</keyword>
<dbReference type="InterPro" id="IPR036890">
    <property type="entry name" value="HATPase_C_sf"/>
</dbReference>
<feature type="domain" description="PocR" evidence="2">
    <location>
        <begin position="10"/>
        <end position="172"/>
    </location>
</feature>
<sequence>MLNNSRNLNEIIDVNLLQAIQDKLAEITGLAYNIVDFKGNPINNYSNFCDFCSKVRSTEEGMKICYQTNAHAGLEAAIRQQPYVFKCPAGLVDVATPIIVNNNYLGAIFFGQVRTNEDKVDPIKKSNYHSKMCKNNYDLLQDFNKTKYIDYSKIKSIYSLVEIIVKLLVEKSELISVQEELSFNNIKLFKEKEEKKRLEEKIKLYELNSLQMPISLDFMLNTLSTISSLALIEDAAKTQDMIYSLSELFRYNSKNIGTLVSLEKAIENIKIYLKIQSTRFGERIKYEIDIDERVNKVKIPTMILLPFIEYSILNGLCPKKEGGLIKIKGYYDQKDAVIFIKDNGIGIEEDVLFSILNGKCINGSLESNLYNANNVLIEYYGEEYKAIIKSEVNIGTTVSFKLPLA</sequence>
<reference evidence="3 4" key="1">
    <citation type="submission" date="2021-07" db="EMBL/GenBank/DDBJ databases">
        <title>Clostridium weizhouense sp. nov., an anaerobic bacterium isolated from activated sludge of Petroleum wastewater.</title>
        <authorList>
            <person name="Li Q."/>
        </authorList>
    </citation>
    <scope>NUCLEOTIDE SEQUENCE [LARGE SCALE GENOMIC DNA]</scope>
    <source>
        <strain evidence="3 4">YB-6</strain>
    </source>
</reference>